<reference evidence="1 2" key="1">
    <citation type="journal article" date="2014" name="Int. J. Syst. Evol. Microbiol.">
        <title>Solimonas terrae sp. nov., isolated from soil.</title>
        <authorList>
            <person name="Kim S.J."/>
            <person name="Moon J.Y."/>
            <person name="Weon H.Y."/>
            <person name="Ahn J.H."/>
            <person name="Chen W.M."/>
            <person name="Kwon S.W."/>
        </authorList>
    </citation>
    <scope>NUCLEOTIDE SEQUENCE [LARGE SCALE GENOMIC DNA]</scope>
    <source>
        <strain evidence="1 2">KIS83-12</strain>
    </source>
</reference>
<protein>
    <recommendedName>
        <fullName evidence="3">Transposase-like Mu C-terminal domain-containing protein</fullName>
    </recommendedName>
</protein>
<comment type="caution">
    <text evidence="1">The sequence shown here is derived from an EMBL/GenBank/DDBJ whole genome shotgun (WGS) entry which is preliminary data.</text>
</comment>
<evidence type="ECO:0008006" key="3">
    <source>
        <dbReference type="Google" id="ProtNLM"/>
    </source>
</evidence>
<evidence type="ECO:0000313" key="1">
    <source>
        <dbReference type="EMBL" id="NGY05624.1"/>
    </source>
</evidence>
<accession>A0A6M2BTC6</accession>
<evidence type="ECO:0000313" key="2">
    <source>
        <dbReference type="Proteomes" id="UP000472676"/>
    </source>
</evidence>
<organism evidence="1 2">
    <name type="scientific">Solimonas terrae</name>
    <dbReference type="NCBI Taxonomy" id="1396819"/>
    <lineage>
        <taxon>Bacteria</taxon>
        <taxon>Pseudomonadati</taxon>
        <taxon>Pseudomonadota</taxon>
        <taxon>Gammaproteobacteria</taxon>
        <taxon>Nevskiales</taxon>
        <taxon>Nevskiaceae</taxon>
        <taxon>Solimonas</taxon>
    </lineage>
</organism>
<dbReference type="RefSeq" id="WP_166257500.1">
    <property type="nucleotide sequence ID" value="NZ_JAAMOW010000006.1"/>
</dbReference>
<gene>
    <name evidence="1" type="ORF">G7Y85_12695</name>
</gene>
<dbReference type="Proteomes" id="UP000472676">
    <property type="component" value="Unassembled WGS sequence"/>
</dbReference>
<keyword evidence="2" id="KW-1185">Reference proteome</keyword>
<dbReference type="EMBL" id="JAAMOW010000006">
    <property type="protein sequence ID" value="NGY05624.1"/>
    <property type="molecule type" value="Genomic_DNA"/>
</dbReference>
<dbReference type="AlphaFoldDB" id="A0A6M2BTC6"/>
<name>A0A6M2BTC6_9GAMM</name>
<proteinExistence type="predicted"/>
<sequence length="369" mass="41054">MRFTEHLGNLLECVEADAYVLEVHPTGITGALLPKLTVVRIIDSVSRMLLGIGFSLNSERAAAYQMALACMAIDKVKYCAWLGLIISPAEWPSRGWPARHVVDRGPGSLIDLEEIAFSELAPAYAGQSKAIIESSHRRRDKLSGAPSYLRSTKSPIELAVEEIKKLLVANRSVQVKRTPRMVAEGVLPTPIGVWTYLERYGRTESCSVDEWDAIRLLPKVEVPCTASGIEYYGEIFRAPALWASGILDVAAAEGRLTVTAYVMPMCIRQFWIEWKGALIEVTWSLPFDDGEAQTYLTLEELKSLHRRNQSDEAALREHQDAVAIDLDERFEAVFGRAAETRVRQQGRAKVRTTDARAETRAIGKVAEGR</sequence>